<comment type="subcellular location">
    <subcellularLocation>
        <location evidence="1">Cytoplasm</location>
        <location evidence="1">Cytosol</location>
    </subcellularLocation>
</comment>
<dbReference type="GO" id="GO:0005829">
    <property type="term" value="C:cytosol"/>
    <property type="evidence" value="ECO:0007669"/>
    <property type="project" value="UniProtKB-SubCell"/>
</dbReference>
<dbReference type="GO" id="GO:0004518">
    <property type="term" value="F:nuclease activity"/>
    <property type="evidence" value="ECO:0007669"/>
    <property type="project" value="UniProtKB-KW"/>
</dbReference>
<dbReference type="GO" id="GO:0004864">
    <property type="term" value="F:protein phosphatase inhibitor activity"/>
    <property type="evidence" value="ECO:0007669"/>
    <property type="project" value="InterPro"/>
</dbReference>
<keyword evidence="3" id="KW-0540">Nuclease</keyword>
<evidence type="ECO:0000313" key="11">
    <source>
        <dbReference type="Proteomes" id="UP000188354"/>
    </source>
</evidence>
<name>A0A4P1R8D0_LUPAN</name>
<sequence length="158" mass="18030">MIKEFNTQAELSVGLEILWQAMSKDLNVITQRVIPNIVKDVKVIEGDGGIGTILLFTFDSDVSPESYQREKITELDEVTHEIGLQVIEGGYLSQGLSYYKTSFQLSAIGELHTLVNVKIFYEYEHNTEEKSDHPFKTSESTLFFLRCLEKYLLNDASR</sequence>
<evidence type="ECO:0000256" key="7">
    <source>
        <dbReference type="ARBA" id="ARBA00022837"/>
    </source>
</evidence>
<evidence type="ECO:0000256" key="5">
    <source>
        <dbReference type="ARBA" id="ARBA00022801"/>
    </source>
</evidence>
<dbReference type="InterPro" id="IPR000916">
    <property type="entry name" value="Bet_v_I/MLP"/>
</dbReference>
<dbReference type="PRINTS" id="PR00634">
    <property type="entry name" value="BETALLERGEN"/>
</dbReference>
<keyword evidence="5" id="KW-0378">Hydrolase</keyword>
<dbReference type="InterPro" id="IPR024949">
    <property type="entry name" value="Bet_v_I_allergen"/>
</dbReference>
<evidence type="ECO:0000256" key="8">
    <source>
        <dbReference type="ARBA" id="ARBA00023265"/>
    </source>
</evidence>
<proteinExistence type="inferred from homology"/>
<gene>
    <name evidence="10" type="ORF">TanjilG_32609</name>
</gene>
<comment type="similarity">
    <text evidence="2">Belongs to the BetVI family.</text>
</comment>
<dbReference type="AlphaFoldDB" id="A0A4P1R8D0"/>
<evidence type="ECO:0000313" key="10">
    <source>
        <dbReference type="EMBL" id="OIW04417.1"/>
    </source>
</evidence>
<dbReference type="GO" id="GO:0038023">
    <property type="term" value="F:signaling receptor activity"/>
    <property type="evidence" value="ECO:0007669"/>
    <property type="project" value="InterPro"/>
</dbReference>
<dbReference type="EMBL" id="CM007369">
    <property type="protein sequence ID" value="OIW04417.1"/>
    <property type="molecule type" value="Genomic_DNA"/>
</dbReference>
<evidence type="ECO:0000259" key="9">
    <source>
        <dbReference type="Pfam" id="PF00407"/>
    </source>
</evidence>
<dbReference type="OrthoDB" id="1845342at2759"/>
<evidence type="ECO:0000256" key="4">
    <source>
        <dbReference type="ARBA" id="ARBA00022723"/>
    </source>
</evidence>
<dbReference type="Proteomes" id="UP000188354">
    <property type="component" value="Chromosome LG09"/>
</dbReference>
<dbReference type="FunFam" id="3.30.530.20:FF:000007">
    <property type="entry name" value="Major pollen allergen Bet v 1-A"/>
    <property type="match status" value="1"/>
</dbReference>
<protein>
    <recommendedName>
        <fullName evidence="9">Bet v I/Major latex protein domain-containing protein</fullName>
    </recommendedName>
</protein>
<keyword evidence="6" id="KW-0611">Plant defense</keyword>
<dbReference type="PANTHER" id="PTHR31213">
    <property type="entry name" value="OS08G0374000 PROTEIN-RELATED"/>
    <property type="match status" value="1"/>
</dbReference>
<dbReference type="GO" id="GO:0010427">
    <property type="term" value="F:abscisic acid binding"/>
    <property type="evidence" value="ECO:0007669"/>
    <property type="project" value="InterPro"/>
</dbReference>
<dbReference type="PANTHER" id="PTHR31213:SF64">
    <property type="entry name" value="PHYTOHORMONE-BINDING PROTEIN"/>
    <property type="match status" value="1"/>
</dbReference>
<reference evidence="10 11" key="1">
    <citation type="journal article" date="2017" name="Plant Biotechnol. J.">
        <title>A comprehensive draft genome sequence for lupin (Lupinus angustifolius), an emerging health food: insights into plant-microbe interactions and legume evolution.</title>
        <authorList>
            <person name="Hane J.K."/>
            <person name="Ming Y."/>
            <person name="Kamphuis L.G."/>
            <person name="Nelson M.N."/>
            <person name="Garg G."/>
            <person name="Atkins C.A."/>
            <person name="Bayer P.E."/>
            <person name="Bravo A."/>
            <person name="Bringans S."/>
            <person name="Cannon S."/>
            <person name="Edwards D."/>
            <person name="Foley R."/>
            <person name="Gao L.L."/>
            <person name="Harrison M.J."/>
            <person name="Huang W."/>
            <person name="Hurgobin B."/>
            <person name="Li S."/>
            <person name="Liu C.W."/>
            <person name="McGrath A."/>
            <person name="Morahan G."/>
            <person name="Murray J."/>
            <person name="Weller J."/>
            <person name="Jian J."/>
            <person name="Singh K.B."/>
        </authorList>
    </citation>
    <scope>NUCLEOTIDE SEQUENCE [LARGE SCALE GENOMIC DNA]</scope>
    <source>
        <strain evidence="11">cv. Tanjil</strain>
        <tissue evidence="10">Whole plant</tissue>
    </source>
</reference>
<dbReference type="GO" id="GO:0005634">
    <property type="term" value="C:nucleus"/>
    <property type="evidence" value="ECO:0007669"/>
    <property type="project" value="TreeGrafter"/>
</dbReference>
<evidence type="ECO:0000256" key="3">
    <source>
        <dbReference type="ARBA" id="ARBA00022722"/>
    </source>
</evidence>
<dbReference type="KEGG" id="lang:109355715"/>
<keyword evidence="8" id="KW-0568">Pathogenesis-related protein</keyword>
<accession>A0A4P1R8D0</accession>
<dbReference type="GO" id="GO:0046872">
    <property type="term" value="F:metal ion binding"/>
    <property type="evidence" value="ECO:0007669"/>
    <property type="project" value="UniProtKB-KW"/>
</dbReference>
<keyword evidence="11" id="KW-1185">Reference proteome</keyword>
<dbReference type="GO" id="GO:0009738">
    <property type="term" value="P:abscisic acid-activated signaling pathway"/>
    <property type="evidence" value="ECO:0007669"/>
    <property type="project" value="InterPro"/>
</dbReference>
<evidence type="ECO:0000256" key="2">
    <source>
        <dbReference type="ARBA" id="ARBA00009744"/>
    </source>
</evidence>
<feature type="domain" description="Bet v I/Major latex protein" evidence="9">
    <location>
        <begin position="10"/>
        <end position="154"/>
    </location>
</feature>
<keyword evidence="7" id="KW-0106">Calcium</keyword>
<keyword evidence="4" id="KW-0479">Metal-binding</keyword>
<dbReference type="Pfam" id="PF00407">
    <property type="entry name" value="Bet_v_1"/>
    <property type="match status" value="1"/>
</dbReference>
<dbReference type="Gramene" id="OIW04417">
    <property type="protein sequence ID" value="OIW04417"/>
    <property type="gene ID" value="TanjilG_32609"/>
</dbReference>
<dbReference type="SUPFAM" id="SSF55961">
    <property type="entry name" value="Bet v1-like"/>
    <property type="match status" value="1"/>
</dbReference>
<dbReference type="GO" id="GO:0006952">
    <property type="term" value="P:defense response"/>
    <property type="evidence" value="ECO:0007669"/>
    <property type="project" value="UniProtKB-KW"/>
</dbReference>
<dbReference type="GO" id="GO:0016787">
    <property type="term" value="F:hydrolase activity"/>
    <property type="evidence" value="ECO:0007669"/>
    <property type="project" value="UniProtKB-KW"/>
</dbReference>
<dbReference type="InterPro" id="IPR023393">
    <property type="entry name" value="START-like_dom_sf"/>
</dbReference>
<evidence type="ECO:0000256" key="1">
    <source>
        <dbReference type="ARBA" id="ARBA00004514"/>
    </source>
</evidence>
<dbReference type="Gene3D" id="3.30.530.20">
    <property type="match status" value="1"/>
</dbReference>
<dbReference type="CDD" id="cd07816">
    <property type="entry name" value="Bet_v1-like"/>
    <property type="match status" value="1"/>
</dbReference>
<organism evidence="10 11">
    <name type="scientific">Lupinus angustifolius</name>
    <name type="common">Narrow-leaved blue lupine</name>
    <dbReference type="NCBI Taxonomy" id="3871"/>
    <lineage>
        <taxon>Eukaryota</taxon>
        <taxon>Viridiplantae</taxon>
        <taxon>Streptophyta</taxon>
        <taxon>Embryophyta</taxon>
        <taxon>Tracheophyta</taxon>
        <taxon>Spermatophyta</taxon>
        <taxon>Magnoliopsida</taxon>
        <taxon>eudicotyledons</taxon>
        <taxon>Gunneridae</taxon>
        <taxon>Pentapetalae</taxon>
        <taxon>rosids</taxon>
        <taxon>fabids</taxon>
        <taxon>Fabales</taxon>
        <taxon>Fabaceae</taxon>
        <taxon>Papilionoideae</taxon>
        <taxon>50 kb inversion clade</taxon>
        <taxon>genistoids sensu lato</taxon>
        <taxon>core genistoids</taxon>
        <taxon>Genisteae</taxon>
        <taxon>Lupinus</taxon>
    </lineage>
</organism>
<evidence type="ECO:0000256" key="6">
    <source>
        <dbReference type="ARBA" id="ARBA00022821"/>
    </source>
</evidence>
<dbReference type="STRING" id="3871.A0A4P1R8D0"/>
<dbReference type="InterPro" id="IPR050279">
    <property type="entry name" value="Plant_def-hormone_signal"/>
</dbReference>